<organism evidence="1">
    <name type="scientific">Mucochytrium quahogii</name>
    <dbReference type="NCBI Taxonomy" id="96639"/>
    <lineage>
        <taxon>Eukaryota</taxon>
        <taxon>Sar</taxon>
        <taxon>Stramenopiles</taxon>
        <taxon>Bigyra</taxon>
        <taxon>Labyrinthulomycetes</taxon>
        <taxon>Thraustochytrida</taxon>
        <taxon>Thraustochytriidae</taxon>
        <taxon>Mucochytrium</taxon>
    </lineage>
</organism>
<reference evidence="1" key="1">
    <citation type="submission" date="2021-01" db="EMBL/GenBank/DDBJ databases">
        <authorList>
            <person name="Corre E."/>
            <person name="Pelletier E."/>
            <person name="Niang G."/>
            <person name="Scheremetjew M."/>
            <person name="Finn R."/>
            <person name="Kale V."/>
            <person name="Holt S."/>
            <person name="Cochrane G."/>
            <person name="Meng A."/>
            <person name="Brown T."/>
            <person name="Cohen L."/>
        </authorList>
    </citation>
    <scope>NUCLEOTIDE SEQUENCE</scope>
    <source>
        <strain evidence="1">NY070348D</strain>
    </source>
</reference>
<dbReference type="AlphaFoldDB" id="A0A7S2WSR0"/>
<sequence length="636" mass="71386">MWLRRFVGLGDGADVGLNGGIVHVGGVGSGDSRTANAKETVVCLDENAMAEVENGTGLFVKYRQMHGDTFRFSYCVLDSKRIIIVTHRTDAPHGWGQHLCVNVYSKPTPGAEKATRFQMTAGSIHVGSVGSGSPSTPNNKVVEVALDEPMEVGSRVFFNYRSSGRGPDRFRFFVKRCSETTVLVMVVRVDASHGWGQDLHVGFRSVSGLEGSFGEEWVCGQETESFSLVSEEAQSGASCNEFGWFQSVEYTPGVELCILDHWLNASRRLLPVYEQAISEIAIHRRWMQYDPYEHKINYVLDKCKSANLNARDISLAFRSTDPKTNAVGLEYWVERICSGIGWRKRAFLAALSILSCDNSENTFSALFSDLEYASTFCEARQIECFHTVVLGAFAKSDKSHHQTQPAEKLRDKLVDKVFAVRAKAFKETFVDPTTKYYDIHSLHTKRDDVNVHGTNIYRAMLLATFGIVADCKPMLFDCAKSAFPVLCSPCFAPCVKAYWHARMHADKAQVPWDIKKLSNCPQPWGGCGEQIFIGRTAFDVANRFLSVDSPYTHAWLDYAKIYISYFSRDYLFNVLVNLMLADENITLTKQVIDSLPTNNQVETAYSFFWELDDEDSTKCTLRLENICALLEFIQIA</sequence>
<dbReference type="EMBL" id="HBHK01024538">
    <property type="protein sequence ID" value="CAD9703903.1"/>
    <property type="molecule type" value="Transcribed_RNA"/>
</dbReference>
<proteinExistence type="predicted"/>
<evidence type="ECO:0000313" key="1">
    <source>
        <dbReference type="EMBL" id="CAD9703903.1"/>
    </source>
</evidence>
<name>A0A7S2WSR0_9STRA</name>
<gene>
    <name evidence="1" type="ORF">QSP1433_LOCUS15471</name>
</gene>
<protein>
    <submittedName>
        <fullName evidence="1">Uncharacterized protein</fullName>
    </submittedName>
</protein>
<accession>A0A7S2WSR0</accession>